<dbReference type="SUPFAM" id="SSF55021">
    <property type="entry name" value="ACT-like"/>
    <property type="match status" value="1"/>
</dbReference>
<keyword evidence="14" id="KW-0511">Multifunctional enzyme</keyword>
<keyword evidence="9" id="KW-0028">Amino-acid biosynthesis</keyword>
<evidence type="ECO:0000256" key="7">
    <source>
        <dbReference type="ARBA" id="ARBA00014401"/>
    </source>
</evidence>
<dbReference type="InterPro" id="IPR001086">
    <property type="entry name" value="Preph_deHydtase"/>
</dbReference>
<dbReference type="SUPFAM" id="SSF53850">
    <property type="entry name" value="Periplasmic binding protein-like II"/>
    <property type="match status" value="1"/>
</dbReference>
<comment type="function">
    <text evidence="2">Catalyzes the Claisen rearrangement of chorismate to prephenate and the decarboxylation/dehydration of prephenate to phenylpyruvate.</text>
</comment>
<dbReference type="InterPro" id="IPR002912">
    <property type="entry name" value="ACT_dom"/>
</dbReference>
<feature type="domain" description="Chorismate mutase" evidence="17">
    <location>
        <begin position="1"/>
        <end position="91"/>
    </location>
</feature>
<evidence type="ECO:0000256" key="2">
    <source>
        <dbReference type="ARBA" id="ARBA00002364"/>
    </source>
</evidence>
<protein>
    <recommendedName>
        <fullName evidence="7">Bifunctional chorismate mutase/prephenate dehydratase</fullName>
        <ecNumber evidence="6">4.2.1.51</ecNumber>
    </recommendedName>
    <alternativeName>
        <fullName evidence="16">Chorismate mutase-prephenate dehydratase</fullName>
    </alternativeName>
    <alternativeName>
        <fullName evidence="15">p-protein</fullName>
    </alternativeName>
</protein>
<sequence>MMRELNLAEIRGKIDKIDAEIAKLFEERMNAVHEVAEYKKAKQLPVRDKDREAIVLDNCKKRVQNSAYADGLRKIMAQIIDISCRQEEEFLQNEIPQKNVARTHDEKIVVGYQGVPGAYSHLALQKYFVGANVEEHNYTLFEDVAQAVKEGEVAYGLLPIENSSTGGITEVYDLVRRYDCHIVGEKCVKIEHNLLAYPGTSLDKITEVYSHPQGFAQCRPFFKQYPKMAQIPYFNTAKGAELVSMKKTDYMAAVAGRQAAELYGLEILASNINANTYNYTRFFVIASEMQEIPEADKITLVVSLKHEPGSLYNMLGNFYHNGLNMLNIESRPIEGKPWEYFFHIDVSGNLHDANVKKAIAEVESSSTYCKVLGNYVGDKI</sequence>
<keyword evidence="13" id="KW-0456">Lyase</keyword>
<dbReference type="Gene3D" id="3.30.70.260">
    <property type="match status" value="1"/>
</dbReference>
<evidence type="ECO:0000256" key="3">
    <source>
        <dbReference type="ARBA" id="ARBA00004496"/>
    </source>
</evidence>
<dbReference type="PANTHER" id="PTHR21022">
    <property type="entry name" value="PREPHENATE DEHYDRATASE P PROTEIN"/>
    <property type="match status" value="1"/>
</dbReference>
<dbReference type="PROSITE" id="PS51171">
    <property type="entry name" value="PREPHENATE_DEHYDR_3"/>
    <property type="match status" value="1"/>
</dbReference>
<dbReference type="SMART" id="SM00830">
    <property type="entry name" value="CM_2"/>
    <property type="match status" value="1"/>
</dbReference>
<dbReference type="SUPFAM" id="SSF48600">
    <property type="entry name" value="Chorismate mutase II"/>
    <property type="match status" value="1"/>
</dbReference>
<evidence type="ECO:0000256" key="4">
    <source>
        <dbReference type="ARBA" id="ARBA00004741"/>
    </source>
</evidence>
<dbReference type="PIRSF" id="PIRSF001500">
    <property type="entry name" value="Chor_mut_pdt_Ppr"/>
    <property type="match status" value="1"/>
</dbReference>
<evidence type="ECO:0000259" key="18">
    <source>
        <dbReference type="PROSITE" id="PS51171"/>
    </source>
</evidence>
<dbReference type="CDD" id="cd13631">
    <property type="entry name" value="PBP2_Ct-PDT_like"/>
    <property type="match status" value="1"/>
</dbReference>
<evidence type="ECO:0000256" key="16">
    <source>
        <dbReference type="ARBA" id="ARBA00031520"/>
    </source>
</evidence>
<comment type="pathway">
    <text evidence="5">Metabolic intermediate biosynthesis; prephenate biosynthesis; prephenate from chorismate: step 1/1.</text>
</comment>
<dbReference type="Gene3D" id="3.40.190.10">
    <property type="entry name" value="Periplasmic binding protein-like II"/>
    <property type="match status" value="2"/>
</dbReference>
<keyword evidence="12" id="KW-0413">Isomerase</keyword>
<dbReference type="Pfam" id="PF01817">
    <property type="entry name" value="CM_2"/>
    <property type="match status" value="1"/>
</dbReference>
<dbReference type="UniPathway" id="UPA00121">
    <property type="reaction ID" value="UER00345"/>
</dbReference>
<feature type="domain" description="ACT" evidence="19">
    <location>
        <begin position="299"/>
        <end position="376"/>
    </location>
</feature>
<accession>A0A644ZSP5</accession>
<feature type="domain" description="Prephenate dehydratase" evidence="18">
    <location>
        <begin position="109"/>
        <end position="287"/>
    </location>
</feature>
<gene>
    <name evidence="20" type="primary">pheA_22</name>
    <name evidence="20" type="ORF">SDC9_89583</name>
</gene>
<evidence type="ECO:0000259" key="19">
    <source>
        <dbReference type="PROSITE" id="PS51671"/>
    </source>
</evidence>
<dbReference type="Gene3D" id="1.20.59.10">
    <property type="entry name" value="Chorismate mutase"/>
    <property type="match status" value="1"/>
</dbReference>
<dbReference type="InterPro" id="IPR036979">
    <property type="entry name" value="CM_dom_sf"/>
</dbReference>
<dbReference type="GO" id="GO:0009094">
    <property type="term" value="P:L-phenylalanine biosynthetic process"/>
    <property type="evidence" value="ECO:0007669"/>
    <property type="project" value="UniProtKB-UniPathway"/>
</dbReference>
<evidence type="ECO:0000256" key="10">
    <source>
        <dbReference type="ARBA" id="ARBA00023141"/>
    </source>
</evidence>
<keyword evidence="11" id="KW-0584">Phenylalanine biosynthesis</keyword>
<name>A0A644ZSP5_9ZZZZ</name>
<evidence type="ECO:0000256" key="8">
    <source>
        <dbReference type="ARBA" id="ARBA00022490"/>
    </source>
</evidence>
<dbReference type="GO" id="GO:0004664">
    <property type="term" value="F:prephenate dehydratase activity"/>
    <property type="evidence" value="ECO:0007669"/>
    <property type="project" value="UniProtKB-EC"/>
</dbReference>
<comment type="catalytic activity">
    <reaction evidence="1">
        <text>chorismate = prephenate</text>
        <dbReference type="Rhea" id="RHEA:13897"/>
        <dbReference type="ChEBI" id="CHEBI:29748"/>
        <dbReference type="ChEBI" id="CHEBI:29934"/>
        <dbReference type="EC" id="5.4.99.5"/>
    </reaction>
</comment>
<dbReference type="InterPro" id="IPR008242">
    <property type="entry name" value="Chor_mutase/pphenate_deHydtase"/>
</dbReference>
<keyword evidence="8" id="KW-0963">Cytoplasm</keyword>
<dbReference type="PROSITE" id="PS51168">
    <property type="entry name" value="CHORISMATE_MUT_2"/>
    <property type="match status" value="1"/>
</dbReference>
<evidence type="ECO:0000256" key="6">
    <source>
        <dbReference type="ARBA" id="ARBA00013147"/>
    </source>
</evidence>
<dbReference type="CDD" id="cd04905">
    <property type="entry name" value="ACT_CM-PDT"/>
    <property type="match status" value="1"/>
</dbReference>
<comment type="pathway">
    <text evidence="4">Amino-acid biosynthesis; L-phenylalanine biosynthesis; phenylpyruvate from prephenate: step 1/1.</text>
</comment>
<evidence type="ECO:0000256" key="15">
    <source>
        <dbReference type="ARBA" id="ARBA00031175"/>
    </source>
</evidence>
<dbReference type="InterPro" id="IPR036263">
    <property type="entry name" value="Chorismate_II_sf"/>
</dbReference>
<dbReference type="AlphaFoldDB" id="A0A644ZSP5"/>
<dbReference type="InterPro" id="IPR011279">
    <property type="entry name" value="Chorismate_mutase_GmP"/>
</dbReference>
<evidence type="ECO:0000256" key="14">
    <source>
        <dbReference type="ARBA" id="ARBA00023268"/>
    </source>
</evidence>
<dbReference type="PANTHER" id="PTHR21022:SF19">
    <property type="entry name" value="PREPHENATE DEHYDRATASE-RELATED"/>
    <property type="match status" value="1"/>
</dbReference>
<comment type="caution">
    <text evidence="20">The sequence shown here is derived from an EMBL/GenBank/DDBJ whole genome shotgun (WGS) entry which is preliminary data.</text>
</comment>
<proteinExistence type="predicted"/>
<dbReference type="EC" id="4.2.1.51" evidence="6"/>
<evidence type="ECO:0000256" key="9">
    <source>
        <dbReference type="ARBA" id="ARBA00022605"/>
    </source>
</evidence>
<dbReference type="GO" id="GO:0005737">
    <property type="term" value="C:cytoplasm"/>
    <property type="evidence" value="ECO:0007669"/>
    <property type="project" value="UniProtKB-SubCell"/>
</dbReference>
<reference evidence="20" key="1">
    <citation type="submission" date="2019-08" db="EMBL/GenBank/DDBJ databases">
        <authorList>
            <person name="Kucharzyk K."/>
            <person name="Murdoch R.W."/>
            <person name="Higgins S."/>
            <person name="Loffler F."/>
        </authorList>
    </citation>
    <scope>NUCLEOTIDE SEQUENCE</scope>
</reference>
<evidence type="ECO:0000256" key="11">
    <source>
        <dbReference type="ARBA" id="ARBA00023222"/>
    </source>
</evidence>
<dbReference type="UniPathway" id="UPA00120">
    <property type="reaction ID" value="UER00203"/>
</dbReference>
<dbReference type="NCBIfam" id="TIGR01805">
    <property type="entry name" value="CM_mono_grmpos"/>
    <property type="match status" value="1"/>
</dbReference>
<evidence type="ECO:0000256" key="5">
    <source>
        <dbReference type="ARBA" id="ARBA00004817"/>
    </source>
</evidence>
<evidence type="ECO:0000256" key="13">
    <source>
        <dbReference type="ARBA" id="ARBA00023239"/>
    </source>
</evidence>
<dbReference type="InterPro" id="IPR002701">
    <property type="entry name" value="CM_II_prokaryot"/>
</dbReference>
<dbReference type="GO" id="GO:0004106">
    <property type="term" value="F:chorismate mutase activity"/>
    <property type="evidence" value="ECO:0007669"/>
    <property type="project" value="UniProtKB-EC"/>
</dbReference>
<comment type="subcellular location">
    <subcellularLocation>
        <location evidence="3">Cytoplasm</location>
    </subcellularLocation>
</comment>
<dbReference type="InterPro" id="IPR045865">
    <property type="entry name" value="ACT-like_dom_sf"/>
</dbReference>
<evidence type="ECO:0000313" key="20">
    <source>
        <dbReference type="EMBL" id="MPM42911.1"/>
    </source>
</evidence>
<evidence type="ECO:0000259" key="17">
    <source>
        <dbReference type="PROSITE" id="PS51168"/>
    </source>
</evidence>
<dbReference type="Pfam" id="PF00800">
    <property type="entry name" value="PDT"/>
    <property type="match status" value="1"/>
</dbReference>
<dbReference type="GO" id="GO:0046417">
    <property type="term" value="P:chorismate metabolic process"/>
    <property type="evidence" value="ECO:0007669"/>
    <property type="project" value="InterPro"/>
</dbReference>
<dbReference type="PROSITE" id="PS51671">
    <property type="entry name" value="ACT"/>
    <property type="match status" value="1"/>
</dbReference>
<evidence type="ECO:0000256" key="1">
    <source>
        <dbReference type="ARBA" id="ARBA00000824"/>
    </source>
</evidence>
<evidence type="ECO:0000256" key="12">
    <source>
        <dbReference type="ARBA" id="ARBA00023235"/>
    </source>
</evidence>
<dbReference type="EMBL" id="VSSQ01009905">
    <property type="protein sequence ID" value="MPM42911.1"/>
    <property type="molecule type" value="Genomic_DNA"/>
</dbReference>
<keyword evidence="10" id="KW-0057">Aromatic amino acid biosynthesis</keyword>
<organism evidence="20">
    <name type="scientific">bioreactor metagenome</name>
    <dbReference type="NCBI Taxonomy" id="1076179"/>
    <lineage>
        <taxon>unclassified sequences</taxon>
        <taxon>metagenomes</taxon>
        <taxon>ecological metagenomes</taxon>
    </lineage>
</organism>